<evidence type="ECO:0000313" key="2">
    <source>
        <dbReference type="Proteomes" id="UP000054988"/>
    </source>
</evidence>
<proteinExistence type="predicted"/>
<dbReference type="Proteomes" id="UP000054988">
    <property type="component" value="Unassembled WGS sequence"/>
</dbReference>
<protein>
    <submittedName>
        <fullName evidence="1">Uncharacterized protein</fullName>
    </submittedName>
</protein>
<gene>
    <name evidence="1" type="ORF">WG66_5130</name>
</gene>
<accession>A0A0W0G144</accession>
<sequence>MNVFSRSDLIEFVLPLTKRWQSASQTAEG</sequence>
<comment type="caution">
    <text evidence="1">The sequence shown here is derived from an EMBL/GenBank/DDBJ whole genome shotgun (WGS) entry which is preliminary data.</text>
</comment>
<evidence type="ECO:0000313" key="1">
    <source>
        <dbReference type="EMBL" id="KTB42294.1"/>
    </source>
</evidence>
<dbReference type="EMBL" id="LATX01001358">
    <property type="protein sequence ID" value="KTB42294.1"/>
    <property type="molecule type" value="Genomic_DNA"/>
</dbReference>
<dbReference type="AlphaFoldDB" id="A0A0W0G144"/>
<organism evidence="1 2">
    <name type="scientific">Moniliophthora roreri</name>
    <name type="common">Frosty pod rot fungus</name>
    <name type="synonym">Monilia roreri</name>
    <dbReference type="NCBI Taxonomy" id="221103"/>
    <lineage>
        <taxon>Eukaryota</taxon>
        <taxon>Fungi</taxon>
        <taxon>Dikarya</taxon>
        <taxon>Basidiomycota</taxon>
        <taxon>Agaricomycotina</taxon>
        <taxon>Agaricomycetes</taxon>
        <taxon>Agaricomycetidae</taxon>
        <taxon>Agaricales</taxon>
        <taxon>Marasmiineae</taxon>
        <taxon>Marasmiaceae</taxon>
        <taxon>Moniliophthora</taxon>
    </lineage>
</organism>
<name>A0A0W0G144_MONRR</name>
<reference evidence="1 2" key="1">
    <citation type="submission" date="2015-12" db="EMBL/GenBank/DDBJ databases">
        <title>Draft genome sequence of Moniliophthora roreri, the causal agent of frosty pod rot of cacao.</title>
        <authorList>
            <person name="Aime M.C."/>
            <person name="Diaz-Valderrama J.R."/>
            <person name="Kijpornyongpan T."/>
            <person name="Phillips-Mora W."/>
        </authorList>
    </citation>
    <scope>NUCLEOTIDE SEQUENCE [LARGE SCALE GENOMIC DNA]</scope>
    <source>
        <strain evidence="1 2">MCA 2952</strain>
    </source>
</reference>